<keyword evidence="4" id="KW-1185">Reference proteome</keyword>
<dbReference type="HOGENOM" id="CLU_686306_0_0_11"/>
<accession>D0WG85</accession>
<gene>
    <name evidence="3" type="ORF">HMPREF0762_00836</name>
</gene>
<comment type="caution">
    <text evidence="3">The sequence shown here is derived from an EMBL/GenBank/DDBJ whole genome shotgun (WGS) entry which is preliminary data.</text>
</comment>
<evidence type="ECO:0000256" key="1">
    <source>
        <dbReference type="SAM" id="Coils"/>
    </source>
</evidence>
<evidence type="ECO:0000256" key="2">
    <source>
        <dbReference type="SAM" id="MobiDB-lite"/>
    </source>
</evidence>
<sequence length="365" mass="37428">MGVATSIAVVPAAPAFATSSVTDARTSLDQAESRLADITKEYDDLQAQVDDLQTQIDDATAGVLDAQDAAQKGREKLGESAQFAYKTGGISLLDVVLASQSLDEFIDNAQYVLAVQDAQADIISRQRSLEAEYQAALEDLGAKKDLQIKKLNQAADKSAEAQQVVDSAQAQLKDAQDAEAESERLAKLQEEAKALAAAQAASASSKDAVVASNDSTGSSSSSSSSTASSTSSSPSSSSPSASNSSSNAGSSSSNTPSSSDGWHSGEASAYGSTSDGTLGEATATGAIVTQSSMGVAVSMSMPNYRDYLGRSVEISYGGRTVVATVNDCGGFGGSRVLDLQPGVWSALGASSCEDWGVRTVSYRFL</sequence>
<dbReference type="CDD" id="cd22268">
    <property type="entry name" value="DPBB_RlpA-like"/>
    <property type="match status" value="1"/>
</dbReference>
<reference evidence="3" key="1">
    <citation type="submission" date="2009-10" db="EMBL/GenBank/DDBJ databases">
        <authorList>
            <person name="Weinstock G."/>
            <person name="Sodergren E."/>
            <person name="Clifton S."/>
            <person name="Fulton L."/>
            <person name="Fulton B."/>
            <person name="Courtney L."/>
            <person name="Fronick C."/>
            <person name="Harrison M."/>
            <person name="Strong C."/>
            <person name="Farmer C."/>
            <person name="Delahaunty K."/>
            <person name="Markovic C."/>
            <person name="Hall O."/>
            <person name="Minx P."/>
            <person name="Tomlinson C."/>
            <person name="Mitreva M."/>
            <person name="Nelson J."/>
            <person name="Hou S."/>
            <person name="Wollam A."/>
            <person name="Pepin K.H."/>
            <person name="Johnson M."/>
            <person name="Bhonagiri V."/>
            <person name="Nash W.E."/>
            <person name="Warren W."/>
            <person name="Chinwalla A."/>
            <person name="Mardis E.R."/>
            <person name="Wilson R.K."/>
        </authorList>
    </citation>
    <scope>NUCLEOTIDE SEQUENCE [LARGE SCALE GENOMIC DNA]</scope>
    <source>
        <strain evidence="3">ATCC 700122</strain>
    </source>
</reference>
<dbReference type="Proteomes" id="UP000006001">
    <property type="component" value="Unassembled WGS sequence"/>
</dbReference>
<dbReference type="SUPFAM" id="SSF50685">
    <property type="entry name" value="Barwin-like endoglucanases"/>
    <property type="match status" value="1"/>
</dbReference>
<dbReference type="InterPro" id="IPR036908">
    <property type="entry name" value="RlpA-like_sf"/>
</dbReference>
<feature type="coiled-coil region" evidence="1">
    <location>
        <begin position="151"/>
        <end position="198"/>
    </location>
</feature>
<organism evidence="3 4">
    <name type="scientific">Slackia exigua (strain ATCC 700122 / DSM 15923 / CIP 105133 / JCM 11022 / KCTC 5966 / S-7)</name>
    <dbReference type="NCBI Taxonomy" id="649764"/>
    <lineage>
        <taxon>Bacteria</taxon>
        <taxon>Bacillati</taxon>
        <taxon>Actinomycetota</taxon>
        <taxon>Coriobacteriia</taxon>
        <taxon>Eggerthellales</taxon>
        <taxon>Eggerthellaceae</taxon>
        <taxon>Slackia</taxon>
    </lineage>
</organism>
<keyword evidence="1" id="KW-0175">Coiled coil</keyword>
<dbReference type="STRING" id="649764.HMPREF0762_00836"/>
<feature type="coiled-coil region" evidence="1">
    <location>
        <begin position="21"/>
        <end position="62"/>
    </location>
</feature>
<protein>
    <recommendedName>
        <fullName evidence="5">Tat pathway signal sequence domain protein</fullName>
    </recommendedName>
</protein>
<feature type="region of interest" description="Disordered" evidence="2">
    <location>
        <begin position="203"/>
        <end position="276"/>
    </location>
</feature>
<evidence type="ECO:0008006" key="5">
    <source>
        <dbReference type="Google" id="ProtNLM"/>
    </source>
</evidence>
<proteinExistence type="predicted"/>
<dbReference type="Gene3D" id="6.10.250.3150">
    <property type="match status" value="1"/>
</dbReference>
<dbReference type="AlphaFoldDB" id="D0WG85"/>
<evidence type="ECO:0000313" key="4">
    <source>
        <dbReference type="Proteomes" id="UP000006001"/>
    </source>
</evidence>
<dbReference type="EMBL" id="ACUX02000006">
    <property type="protein sequence ID" value="EEZ61498.1"/>
    <property type="molecule type" value="Genomic_DNA"/>
</dbReference>
<dbReference type="GeneID" id="85007414"/>
<name>D0WG85_SLAES</name>
<evidence type="ECO:0000313" key="3">
    <source>
        <dbReference type="EMBL" id="EEZ61498.1"/>
    </source>
</evidence>
<dbReference type="RefSeq" id="WP_006362086.1">
    <property type="nucleotide sequence ID" value="NZ_GG700630.1"/>
</dbReference>
<dbReference type="OrthoDB" id="1404170at2"/>
<dbReference type="Gene3D" id="2.40.40.10">
    <property type="entry name" value="RlpA-like domain"/>
    <property type="match status" value="1"/>
</dbReference>
<feature type="compositionally biased region" description="Low complexity" evidence="2">
    <location>
        <begin position="203"/>
        <end position="261"/>
    </location>
</feature>
<dbReference type="eggNOG" id="COG0797">
    <property type="taxonomic scope" value="Bacteria"/>
</dbReference>